<dbReference type="InterPro" id="IPR050482">
    <property type="entry name" value="Sensor_HK_TwoCompSys"/>
</dbReference>
<keyword evidence="10" id="KW-0812">Transmembrane</keyword>
<gene>
    <name evidence="13" type="ORF">AGRA3207_005936</name>
</gene>
<proteinExistence type="predicted"/>
<comment type="catalytic activity">
    <reaction evidence="1">
        <text>ATP + protein L-histidine = ADP + protein N-phospho-L-histidine.</text>
        <dbReference type="EC" id="2.7.13.3"/>
    </reaction>
</comment>
<dbReference type="SUPFAM" id="SSF55874">
    <property type="entry name" value="ATPase domain of HSP90 chaperone/DNA topoisomerase II/histidine kinase"/>
    <property type="match status" value="1"/>
</dbReference>
<name>A0ABX8R6X5_9ACTN</name>
<accession>A0ABX8R6X5</accession>
<dbReference type="Proteomes" id="UP001049518">
    <property type="component" value="Chromosome"/>
</dbReference>
<dbReference type="Gene3D" id="3.30.565.10">
    <property type="entry name" value="Histidine kinase-like ATPase, C-terminal domain"/>
    <property type="match status" value="1"/>
</dbReference>
<keyword evidence="10" id="KW-1133">Transmembrane helix</keyword>
<feature type="region of interest" description="Disordered" evidence="9">
    <location>
        <begin position="348"/>
        <end position="370"/>
    </location>
</feature>
<keyword evidence="6 13" id="KW-0418">Kinase</keyword>
<keyword evidence="3" id="KW-0597">Phosphoprotein</keyword>
<dbReference type="EMBL" id="CP059572">
    <property type="protein sequence ID" value="QXJ26834.1"/>
    <property type="molecule type" value="Genomic_DNA"/>
</dbReference>
<evidence type="ECO:0000313" key="14">
    <source>
        <dbReference type="Proteomes" id="UP001049518"/>
    </source>
</evidence>
<evidence type="ECO:0000256" key="6">
    <source>
        <dbReference type="ARBA" id="ARBA00022777"/>
    </source>
</evidence>
<dbReference type="GO" id="GO:0016301">
    <property type="term" value="F:kinase activity"/>
    <property type="evidence" value="ECO:0007669"/>
    <property type="project" value="UniProtKB-KW"/>
</dbReference>
<evidence type="ECO:0000256" key="7">
    <source>
        <dbReference type="ARBA" id="ARBA00022840"/>
    </source>
</evidence>
<evidence type="ECO:0000313" key="13">
    <source>
        <dbReference type="EMBL" id="QXJ26834.1"/>
    </source>
</evidence>
<feature type="domain" description="Signal transduction histidine kinase subgroup 3 dimerisation and phosphoacceptor" evidence="12">
    <location>
        <begin position="191"/>
        <end position="257"/>
    </location>
</feature>
<keyword evidence="8" id="KW-0902">Two-component regulatory system</keyword>
<evidence type="ECO:0000256" key="4">
    <source>
        <dbReference type="ARBA" id="ARBA00022679"/>
    </source>
</evidence>
<keyword evidence="4" id="KW-0808">Transferase</keyword>
<protein>
    <recommendedName>
        <fullName evidence="2">histidine kinase</fullName>
        <ecNumber evidence="2">2.7.13.3</ecNumber>
    </recommendedName>
</protein>
<evidence type="ECO:0000256" key="9">
    <source>
        <dbReference type="SAM" id="MobiDB-lite"/>
    </source>
</evidence>
<dbReference type="Gene3D" id="1.20.5.1930">
    <property type="match status" value="1"/>
</dbReference>
<dbReference type="CDD" id="cd16917">
    <property type="entry name" value="HATPase_UhpB-NarQ-NarX-like"/>
    <property type="match status" value="1"/>
</dbReference>
<reference evidence="13" key="1">
    <citation type="submission" date="2020-07" db="EMBL/GenBank/DDBJ databases">
        <authorList>
            <person name="Tarantini F.S."/>
            <person name="Hong K.W."/>
            <person name="Chan K.G."/>
        </authorList>
    </citation>
    <scope>NUCLEOTIDE SEQUENCE</scope>
    <source>
        <strain evidence="13">32-07</strain>
    </source>
</reference>
<evidence type="ECO:0000256" key="8">
    <source>
        <dbReference type="ARBA" id="ARBA00023012"/>
    </source>
</evidence>
<keyword evidence="5" id="KW-0547">Nucleotide-binding</keyword>
<sequence length="427" mass="43812">MRWTERAFHGGPDGGSAPARLVVLTALGLGDVCLLHRPQDATDLVIALTGFAACVAGCLLPPASRAAPAAPVAPVALAALLVLGDVLGAHAAITLKAMIAFTLFELALRPHRGRVLAAVAVLVAALLCAHAVGTAGDVPPTLFRLSVLIGVPLLLGSSIRLARENARRAREAMAEQERRRRSETLAARAAERTVIARELHDLVAHHVSSMVLRVGIARHVLPSADPRVTEVLDDLHASGASALADLRHLVAVLRDPGLVQGEPGVSLVERAGLPAALEAALERGRRAGLAIDAAIDPQVTGLDAVRRLTVLRIVQEGLANVARHAGPGTSAELSVRVDGQAVRLEIADDGAAGPGPSGGPIAPFGPSGHGLAGMTERVELLGGTLAAGPRERGGWRLLAEIPAPAPAPDPAPESEPSEPSEPSGRAA</sequence>
<evidence type="ECO:0000256" key="10">
    <source>
        <dbReference type="SAM" id="Phobius"/>
    </source>
</evidence>
<keyword evidence="14" id="KW-1185">Reference proteome</keyword>
<dbReference type="PANTHER" id="PTHR24421">
    <property type="entry name" value="NITRATE/NITRITE SENSOR PROTEIN NARX-RELATED"/>
    <property type="match status" value="1"/>
</dbReference>
<feature type="transmembrane region" description="Helical" evidence="10">
    <location>
        <begin position="142"/>
        <end position="162"/>
    </location>
</feature>
<dbReference type="PANTHER" id="PTHR24421:SF10">
    <property type="entry name" value="NITRATE_NITRITE SENSOR PROTEIN NARQ"/>
    <property type="match status" value="1"/>
</dbReference>
<feature type="domain" description="Histidine kinase/HSP90-like ATPase" evidence="11">
    <location>
        <begin position="310"/>
        <end position="403"/>
    </location>
</feature>
<dbReference type="RefSeq" id="WP_231336435.1">
    <property type="nucleotide sequence ID" value="NZ_CP059572.1"/>
</dbReference>
<dbReference type="InterPro" id="IPR003594">
    <property type="entry name" value="HATPase_dom"/>
</dbReference>
<feature type="transmembrane region" description="Helical" evidence="10">
    <location>
        <begin position="75"/>
        <end position="103"/>
    </location>
</feature>
<dbReference type="EC" id="2.7.13.3" evidence="2"/>
<feature type="transmembrane region" description="Helical" evidence="10">
    <location>
        <begin position="115"/>
        <end position="136"/>
    </location>
</feature>
<evidence type="ECO:0000256" key="3">
    <source>
        <dbReference type="ARBA" id="ARBA00022553"/>
    </source>
</evidence>
<evidence type="ECO:0000256" key="5">
    <source>
        <dbReference type="ARBA" id="ARBA00022741"/>
    </source>
</evidence>
<evidence type="ECO:0000256" key="2">
    <source>
        <dbReference type="ARBA" id="ARBA00012438"/>
    </source>
</evidence>
<feature type="transmembrane region" description="Helical" evidence="10">
    <location>
        <begin position="44"/>
        <end position="63"/>
    </location>
</feature>
<feature type="compositionally biased region" description="Pro residues" evidence="9">
    <location>
        <begin position="403"/>
        <end position="413"/>
    </location>
</feature>
<dbReference type="Pfam" id="PF07730">
    <property type="entry name" value="HisKA_3"/>
    <property type="match status" value="1"/>
</dbReference>
<evidence type="ECO:0000256" key="1">
    <source>
        <dbReference type="ARBA" id="ARBA00000085"/>
    </source>
</evidence>
<dbReference type="InterPro" id="IPR036890">
    <property type="entry name" value="HATPase_C_sf"/>
</dbReference>
<evidence type="ECO:0000259" key="11">
    <source>
        <dbReference type="Pfam" id="PF02518"/>
    </source>
</evidence>
<organism evidence="13 14">
    <name type="scientific">Actinomadura graeca</name>
    <dbReference type="NCBI Taxonomy" id="2750812"/>
    <lineage>
        <taxon>Bacteria</taxon>
        <taxon>Bacillati</taxon>
        <taxon>Actinomycetota</taxon>
        <taxon>Actinomycetes</taxon>
        <taxon>Streptosporangiales</taxon>
        <taxon>Thermomonosporaceae</taxon>
        <taxon>Actinomadura</taxon>
    </lineage>
</organism>
<dbReference type="InterPro" id="IPR011712">
    <property type="entry name" value="Sig_transdc_His_kin_sub3_dim/P"/>
</dbReference>
<dbReference type="Pfam" id="PF02518">
    <property type="entry name" value="HATPase_c"/>
    <property type="match status" value="1"/>
</dbReference>
<keyword evidence="7" id="KW-0067">ATP-binding</keyword>
<feature type="region of interest" description="Disordered" evidence="9">
    <location>
        <begin position="392"/>
        <end position="427"/>
    </location>
</feature>
<evidence type="ECO:0000259" key="12">
    <source>
        <dbReference type="Pfam" id="PF07730"/>
    </source>
</evidence>
<keyword evidence="10" id="KW-0472">Membrane</keyword>